<dbReference type="EC" id="2.4.-.-" evidence="3"/>
<gene>
    <name evidence="3" type="ORF">ACFOUT_17785</name>
</gene>
<dbReference type="Gene3D" id="3.40.50.2000">
    <property type="entry name" value="Glycogen Phosphorylase B"/>
    <property type="match status" value="2"/>
</dbReference>
<dbReference type="SUPFAM" id="SSF53756">
    <property type="entry name" value="UDP-Glycosyltransferase/glycogen phosphorylase"/>
    <property type="match status" value="1"/>
</dbReference>
<keyword evidence="4" id="KW-1185">Reference proteome</keyword>
<organism evidence="3 4">
    <name type="scientific">Euzebyella saccharophila</name>
    <dbReference type="NCBI Taxonomy" id="679664"/>
    <lineage>
        <taxon>Bacteria</taxon>
        <taxon>Pseudomonadati</taxon>
        <taxon>Bacteroidota</taxon>
        <taxon>Flavobacteriia</taxon>
        <taxon>Flavobacteriales</taxon>
        <taxon>Flavobacteriaceae</taxon>
        <taxon>Euzebyella</taxon>
    </lineage>
</organism>
<dbReference type="PANTHER" id="PTHR46401">
    <property type="entry name" value="GLYCOSYLTRANSFERASE WBBK-RELATED"/>
    <property type="match status" value="1"/>
</dbReference>
<proteinExistence type="predicted"/>
<evidence type="ECO:0000259" key="2">
    <source>
        <dbReference type="Pfam" id="PF00534"/>
    </source>
</evidence>
<dbReference type="PANTHER" id="PTHR46401:SF2">
    <property type="entry name" value="GLYCOSYLTRANSFERASE WBBK-RELATED"/>
    <property type="match status" value="1"/>
</dbReference>
<dbReference type="Pfam" id="PF00534">
    <property type="entry name" value="Glycos_transf_1"/>
    <property type="match status" value="1"/>
</dbReference>
<comment type="caution">
    <text evidence="3">The sequence shown here is derived from an EMBL/GenBank/DDBJ whole genome shotgun (WGS) entry which is preliminary data.</text>
</comment>
<feature type="domain" description="Glycosyl transferase family 1" evidence="2">
    <location>
        <begin position="187"/>
        <end position="344"/>
    </location>
</feature>
<protein>
    <submittedName>
        <fullName evidence="3">Glycosyltransferase</fullName>
        <ecNumber evidence="3">2.4.-.-</ecNumber>
    </submittedName>
</protein>
<dbReference type="Proteomes" id="UP001595814">
    <property type="component" value="Unassembled WGS sequence"/>
</dbReference>
<keyword evidence="1 3" id="KW-0808">Transferase</keyword>
<dbReference type="RefSeq" id="WP_192463155.1">
    <property type="nucleotide sequence ID" value="NZ_JACYFJ010000006.1"/>
</dbReference>
<reference evidence="4" key="1">
    <citation type="journal article" date="2019" name="Int. J. Syst. Evol. Microbiol.">
        <title>The Global Catalogue of Microorganisms (GCM) 10K type strain sequencing project: providing services to taxonomists for standard genome sequencing and annotation.</title>
        <authorList>
            <consortium name="The Broad Institute Genomics Platform"/>
            <consortium name="The Broad Institute Genome Sequencing Center for Infectious Disease"/>
            <person name="Wu L."/>
            <person name="Ma J."/>
        </authorList>
    </citation>
    <scope>NUCLEOTIDE SEQUENCE [LARGE SCALE GENOMIC DNA]</scope>
    <source>
        <strain evidence="4">CECT 7477</strain>
    </source>
</reference>
<sequence>MKIIILSHPLFFGSKSMPRFANYLSEGMQNLGHSVEIVRPQPYLNKLPLKATGKKWLGYIDQYIIFPTSLFFKTRFKDKKTLYVLSDQALGFWAPIVAKKAHVVHCHDFLALKSAQGKISANPVKATGKLYQKIIYKGFSKAKNFISVSKNTMHELENLLDKKPEISTYVYNGLNPLFTTGDSIIARENLSREINTPLTNGYLLHVGGNQFYKNRIGLIKMYDAWRDITTLNLPLILIGSPPNEEAKNVRANSKYAENILFCSGLSDEMVKQAYQGASVFVFPSLAEGFGWPIAEAMACGSPVITTNSAPMNEVGGDAAIYIENVASFENTQLWAKAGAKVIENLLAKNVDQTELIKKNGLENVKRFNSNKTIADINEIYTQVYNSKYGHYENS</sequence>
<dbReference type="InterPro" id="IPR001296">
    <property type="entry name" value="Glyco_trans_1"/>
</dbReference>
<dbReference type="EMBL" id="JBHSAW010000024">
    <property type="protein sequence ID" value="MFC4097742.1"/>
    <property type="molecule type" value="Genomic_DNA"/>
</dbReference>
<evidence type="ECO:0000313" key="4">
    <source>
        <dbReference type="Proteomes" id="UP001595814"/>
    </source>
</evidence>
<accession>A0ABV8JS61</accession>
<dbReference type="GO" id="GO:0016757">
    <property type="term" value="F:glycosyltransferase activity"/>
    <property type="evidence" value="ECO:0007669"/>
    <property type="project" value="UniProtKB-KW"/>
</dbReference>
<evidence type="ECO:0000313" key="3">
    <source>
        <dbReference type="EMBL" id="MFC4097742.1"/>
    </source>
</evidence>
<keyword evidence="3" id="KW-0328">Glycosyltransferase</keyword>
<evidence type="ECO:0000256" key="1">
    <source>
        <dbReference type="ARBA" id="ARBA00022679"/>
    </source>
</evidence>
<name>A0ABV8JS61_9FLAO</name>